<dbReference type="Pfam" id="PF13472">
    <property type="entry name" value="Lipase_GDSL_2"/>
    <property type="match status" value="1"/>
</dbReference>
<dbReference type="EMBL" id="JACHBL010000001">
    <property type="protein sequence ID" value="MBB5599032.1"/>
    <property type="molecule type" value="Genomic_DNA"/>
</dbReference>
<dbReference type="CDD" id="cd01832">
    <property type="entry name" value="SGNH_hydrolase_like_1"/>
    <property type="match status" value="1"/>
</dbReference>
<dbReference type="AlphaFoldDB" id="A0A7W9DCM4"/>
<reference evidence="2 3" key="1">
    <citation type="submission" date="2020-08" db="EMBL/GenBank/DDBJ databases">
        <title>Sequencing the genomes of 1000 actinobacteria strains.</title>
        <authorList>
            <person name="Klenk H.-P."/>
        </authorList>
    </citation>
    <scope>NUCLEOTIDE SEQUENCE [LARGE SCALE GENOMIC DNA]</scope>
    <source>
        <strain evidence="2 3">DSM 23694</strain>
    </source>
</reference>
<sequence>MPNYLMAGGARLAQQPGRFVAIGDSFTEGVGDWNPRLPNGVRGWADRVAKQLSKVDPAWEYANLAIRSRRLDPIVDEQIDVALAMEPTLISFYAGGNDILELRQDMDDLLARYAAAVDRLCSSGAQVVLFTGFDVPLNPVFGPMKRRNHQFNDAVRQLVADNADRGAVLLDYWTLDAFSDQRMWDVDKLHMNRAGHRYLAIQFLELFGIDHFLEFEPFGRTKRVGPVGYTVREVEWWREFVMPMFGRRRRGVTLGDSLSPRWPEPIRPADGMKRLYRKRLRRLGQDAFASLGSKNE</sequence>
<dbReference type="PANTHER" id="PTHR43784:SF2">
    <property type="entry name" value="GDSL-LIKE LIPASE_ACYLHYDROLASE, PUTATIVE (AFU_ORTHOLOGUE AFUA_2G00820)-RELATED"/>
    <property type="match status" value="1"/>
</dbReference>
<evidence type="ECO:0000259" key="1">
    <source>
        <dbReference type="Pfam" id="PF13472"/>
    </source>
</evidence>
<dbReference type="InterPro" id="IPR013830">
    <property type="entry name" value="SGNH_hydro"/>
</dbReference>
<feature type="domain" description="SGNH hydrolase-type esterase" evidence="1">
    <location>
        <begin position="21"/>
        <end position="197"/>
    </location>
</feature>
<dbReference type="InterPro" id="IPR053140">
    <property type="entry name" value="GDSL_Rv0518-like"/>
</dbReference>
<proteinExistence type="predicted"/>
<evidence type="ECO:0000313" key="3">
    <source>
        <dbReference type="Proteomes" id="UP000523863"/>
    </source>
</evidence>
<dbReference type="RefSeq" id="WP_246361674.1">
    <property type="nucleotide sequence ID" value="NZ_JACHBL010000001.1"/>
</dbReference>
<gene>
    <name evidence="2" type="ORF">BKA12_002112</name>
</gene>
<dbReference type="InterPro" id="IPR036514">
    <property type="entry name" value="SGNH_hydro_sf"/>
</dbReference>
<evidence type="ECO:0000313" key="2">
    <source>
        <dbReference type="EMBL" id="MBB5599032.1"/>
    </source>
</evidence>
<accession>A0A7W9DCM4</accession>
<protein>
    <submittedName>
        <fullName evidence="2">Lysophospholipase L1-like esterase</fullName>
    </submittedName>
</protein>
<dbReference type="Gene3D" id="3.40.50.1110">
    <property type="entry name" value="SGNH hydrolase"/>
    <property type="match status" value="1"/>
</dbReference>
<name>A0A7W9DCM4_9MICC</name>
<dbReference type="SUPFAM" id="SSF52266">
    <property type="entry name" value="SGNH hydrolase"/>
    <property type="match status" value="1"/>
</dbReference>
<keyword evidence="3" id="KW-1185">Reference proteome</keyword>
<organism evidence="2 3">
    <name type="scientific">Neomicrococcus lactis</name>
    <dbReference type="NCBI Taxonomy" id="732241"/>
    <lineage>
        <taxon>Bacteria</taxon>
        <taxon>Bacillati</taxon>
        <taxon>Actinomycetota</taxon>
        <taxon>Actinomycetes</taxon>
        <taxon>Micrococcales</taxon>
        <taxon>Micrococcaceae</taxon>
        <taxon>Neomicrococcus</taxon>
    </lineage>
</organism>
<dbReference type="Proteomes" id="UP000523863">
    <property type="component" value="Unassembled WGS sequence"/>
</dbReference>
<comment type="caution">
    <text evidence="2">The sequence shown here is derived from an EMBL/GenBank/DDBJ whole genome shotgun (WGS) entry which is preliminary data.</text>
</comment>
<dbReference type="PANTHER" id="PTHR43784">
    <property type="entry name" value="GDSL-LIKE LIPASE/ACYLHYDROLASE, PUTATIVE (AFU_ORTHOLOGUE AFUA_2G00820)-RELATED"/>
    <property type="match status" value="1"/>
</dbReference>